<keyword evidence="3" id="KW-0413">Isomerase</keyword>
<evidence type="ECO:0000313" key="4">
    <source>
        <dbReference type="Proteomes" id="UP001227101"/>
    </source>
</evidence>
<dbReference type="InterPro" id="IPR034660">
    <property type="entry name" value="DinB/YfiT-like"/>
</dbReference>
<keyword evidence="4" id="KW-1185">Reference proteome</keyword>
<evidence type="ECO:0000259" key="2">
    <source>
        <dbReference type="Pfam" id="PF11716"/>
    </source>
</evidence>
<dbReference type="Pfam" id="PF11716">
    <property type="entry name" value="MDMPI_N"/>
    <property type="match status" value="1"/>
</dbReference>
<name>A0ABY8XTM5_9PSEU</name>
<feature type="domain" description="Mycothiol-dependent maleylpyruvate isomerase metal-binding" evidence="2">
    <location>
        <begin position="11"/>
        <end position="121"/>
    </location>
</feature>
<dbReference type="InterPro" id="IPR024344">
    <property type="entry name" value="MDMPI_metal-binding"/>
</dbReference>
<gene>
    <name evidence="3" type="ORF">QP939_10195</name>
</gene>
<reference evidence="3 4" key="1">
    <citation type="submission" date="2023-06" db="EMBL/GenBank/DDBJ databases">
        <authorList>
            <person name="Oyuntsetseg B."/>
            <person name="Kim S.B."/>
        </authorList>
    </citation>
    <scope>NUCLEOTIDE SEQUENCE [LARGE SCALE GENOMIC DNA]</scope>
    <source>
        <strain evidence="3 4">2-2</strain>
    </source>
</reference>
<proteinExistence type="predicted"/>
<organism evidence="3 4">
    <name type="scientific">Amycolatopsis nalaikhensis</name>
    <dbReference type="NCBI Taxonomy" id="715472"/>
    <lineage>
        <taxon>Bacteria</taxon>
        <taxon>Bacillati</taxon>
        <taxon>Actinomycetota</taxon>
        <taxon>Actinomycetes</taxon>
        <taxon>Pseudonocardiales</taxon>
        <taxon>Pseudonocardiaceae</taxon>
        <taxon>Amycolatopsis</taxon>
    </lineage>
</organism>
<dbReference type="Proteomes" id="UP001227101">
    <property type="component" value="Chromosome"/>
</dbReference>
<dbReference type="NCBIfam" id="TIGR03083">
    <property type="entry name" value="maleylpyruvate isomerase family mycothiol-dependent enzyme"/>
    <property type="match status" value="1"/>
</dbReference>
<dbReference type="PANTHER" id="PTHR40758:SF1">
    <property type="entry name" value="CONSERVED PROTEIN"/>
    <property type="match status" value="1"/>
</dbReference>
<feature type="domain" description="MDMPI C-terminal" evidence="1">
    <location>
        <begin position="137"/>
        <end position="223"/>
    </location>
</feature>
<dbReference type="GO" id="GO:0016853">
    <property type="term" value="F:isomerase activity"/>
    <property type="evidence" value="ECO:0007669"/>
    <property type="project" value="UniProtKB-KW"/>
</dbReference>
<dbReference type="InterPro" id="IPR010872">
    <property type="entry name" value="MDMPI_C-term_domain"/>
</dbReference>
<dbReference type="SUPFAM" id="SSF109854">
    <property type="entry name" value="DinB/YfiT-like putative metalloenzymes"/>
    <property type="match status" value="1"/>
</dbReference>
<dbReference type="Pfam" id="PF07398">
    <property type="entry name" value="MDMPI_C"/>
    <property type="match status" value="1"/>
</dbReference>
<accession>A0ABY8XTM5</accession>
<dbReference type="RefSeq" id="WP_285456411.1">
    <property type="nucleotide sequence ID" value="NZ_CP127173.1"/>
</dbReference>
<dbReference type="InterPro" id="IPR017517">
    <property type="entry name" value="Maleyloyr_isom"/>
</dbReference>
<dbReference type="EMBL" id="CP127173">
    <property type="protein sequence ID" value="WIV58963.1"/>
    <property type="molecule type" value="Genomic_DNA"/>
</dbReference>
<dbReference type="PANTHER" id="PTHR40758">
    <property type="entry name" value="CONSERVED PROTEIN"/>
    <property type="match status" value="1"/>
</dbReference>
<protein>
    <submittedName>
        <fullName evidence="3">Maleylpyruvate isomerase family mycothiol-dependent enzyme</fullName>
    </submittedName>
</protein>
<evidence type="ECO:0000259" key="1">
    <source>
        <dbReference type="Pfam" id="PF07398"/>
    </source>
</evidence>
<sequence length="227" mass="24928">MDHLEAVDVHTDALKRAALAAGPAAPVRNCPKWTVHDLVRHLAWVHAFAVATAMNREPNPTPPEDWDDLLGWWDGQRLAAREALGQRPETPARSPFPGFEITVGDWRRRMAHEAAVHRLDAESALDPVPDTRLSPEFTLDGIDEYATFLVPRRSPRYPVTTTVHLTTAGRTWALYLTPGEHARVGEPGTPDVELSGDPDDVYRALWGRPNAASVKGDPALLAPLAAP</sequence>
<evidence type="ECO:0000313" key="3">
    <source>
        <dbReference type="EMBL" id="WIV58963.1"/>
    </source>
</evidence>